<comment type="cofactor">
    <cofactor evidence="1">
        <name>heme</name>
        <dbReference type="ChEBI" id="CHEBI:30413"/>
    </cofactor>
</comment>
<keyword evidence="4" id="KW-0349">Heme</keyword>
<dbReference type="Pfam" id="PF00067">
    <property type="entry name" value="p450"/>
    <property type="match status" value="1"/>
</dbReference>
<gene>
    <name evidence="9" type="ORF">PAXINDRAFT_103025</name>
</gene>
<dbReference type="InterPro" id="IPR036396">
    <property type="entry name" value="Cyt_P450_sf"/>
</dbReference>
<reference evidence="10" key="2">
    <citation type="submission" date="2015-01" db="EMBL/GenBank/DDBJ databases">
        <title>Evolutionary Origins and Diversification of the Mycorrhizal Mutualists.</title>
        <authorList>
            <consortium name="DOE Joint Genome Institute"/>
            <consortium name="Mycorrhizal Genomics Consortium"/>
            <person name="Kohler A."/>
            <person name="Kuo A."/>
            <person name="Nagy L.G."/>
            <person name="Floudas D."/>
            <person name="Copeland A."/>
            <person name="Barry K.W."/>
            <person name="Cichocki N."/>
            <person name="Veneault-Fourrey C."/>
            <person name="LaButti K."/>
            <person name="Lindquist E.A."/>
            <person name="Lipzen A."/>
            <person name="Lundell T."/>
            <person name="Morin E."/>
            <person name="Murat C."/>
            <person name="Riley R."/>
            <person name="Ohm R."/>
            <person name="Sun H."/>
            <person name="Tunlid A."/>
            <person name="Henrissat B."/>
            <person name="Grigoriev I.V."/>
            <person name="Hibbett D.S."/>
            <person name="Martin F."/>
        </authorList>
    </citation>
    <scope>NUCLEOTIDE SEQUENCE [LARGE SCALE GENOMIC DNA]</scope>
    <source>
        <strain evidence="10">ATCC 200175</strain>
    </source>
</reference>
<proteinExistence type="inferred from homology"/>
<keyword evidence="5" id="KW-0479">Metal-binding</keyword>
<accession>A0A0C9SWP7</accession>
<evidence type="ECO:0000256" key="3">
    <source>
        <dbReference type="ARBA" id="ARBA00010617"/>
    </source>
</evidence>
<reference evidence="9 10" key="1">
    <citation type="submission" date="2014-06" db="EMBL/GenBank/DDBJ databases">
        <authorList>
            <consortium name="DOE Joint Genome Institute"/>
            <person name="Kuo A."/>
            <person name="Kohler A."/>
            <person name="Nagy L.G."/>
            <person name="Floudas D."/>
            <person name="Copeland A."/>
            <person name="Barry K.W."/>
            <person name="Cichocki N."/>
            <person name="Veneault-Fourrey C."/>
            <person name="LaButti K."/>
            <person name="Lindquist E.A."/>
            <person name="Lipzen A."/>
            <person name="Lundell T."/>
            <person name="Morin E."/>
            <person name="Murat C."/>
            <person name="Sun H."/>
            <person name="Tunlid A."/>
            <person name="Henrissat B."/>
            <person name="Grigoriev I.V."/>
            <person name="Hibbett D.S."/>
            <person name="Martin F."/>
            <person name="Nordberg H.P."/>
            <person name="Cantor M.N."/>
            <person name="Hua S.X."/>
        </authorList>
    </citation>
    <scope>NUCLEOTIDE SEQUENCE [LARGE SCALE GENOMIC DNA]</scope>
    <source>
        <strain evidence="9 10">ATCC 200175</strain>
    </source>
</reference>
<sequence length="248" mass="27417">MSTCRLAHTHDSSFATVMARMITYGHQIDPEYVRLLEDVRDSGAGPPASHLVDLISALKYILELMRISSGTHDAERVLRYGCVRSPMIRSKRRCVAIPCLISRPIETPPSTSDIAKDELIMNCTGAIYSAGTDSATITLTNFILAMILHPEIQQKAQAEIDAVVGRDRLPDFSDRASTPFIDCIVTEVLRWKPVTPLGIPHATSGNDIYRGMFIPKNTTVVPNMDNIIPTLLNVDILQGHASRPRRVL</sequence>
<dbReference type="InterPro" id="IPR002401">
    <property type="entry name" value="Cyt_P450_E_grp-I"/>
</dbReference>
<evidence type="ECO:0000313" key="10">
    <source>
        <dbReference type="Proteomes" id="UP000053647"/>
    </source>
</evidence>
<evidence type="ECO:0000256" key="7">
    <source>
        <dbReference type="ARBA" id="ARBA00023004"/>
    </source>
</evidence>
<keyword evidence="7" id="KW-0408">Iron</keyword>
<keyword evidence="6" id="KW-0560">Oxidoreductase</keyword>
<evidence type="ECO:0000313" key="9">
    <source>
        <dbReference type="EMBL" id="KIJ07275.1"/>
    </source>
</evidence>
<dbReference type="InterPro" id="IPR050364">
    <property type="entry name" value="Cytochrome_P450_fung"/>
</dbReference>
<dbReference type="AlphaFoldDB" id="A0A0C9SWP7"/>
<keyword evidence="10" id="KW-1185">Reference proteome</keyword>
<evidence type="ECO:0000256" key="4">
    <source>
        <dbReference type="ARBA" id="ARBA00022617"/>
    </source>
</evidence>
<dbReference type="OrthoDB" id="2789670at2759"/>
<dbReference type="PANTHER" id="PTHR46300">
    <property type="entry name" value="P450, PUTATIVE (EUROFUNG)-RELATED-RELATED"/>
    <property type="match status" value="1"/>
</dbReference>
<organism evidence="9 10">
    <name type="scientific">Paxillus involutus ATCC 200175</name>
    <dbReference type="NCBI Taxonomy" id="664439"/>
    <lineage>
        <taxon>Eukaryota</taxon>
        <taxon>Fungi</taxon>
        <taxon>Dikarya</taxon>
        <taxon>Basidiomycota</taxon>
        <taxon>Agaricomycotina</taxon>
        <taxon>Agaricomycetes</taxon>
        <taxon>Agaricomycetidae</taxon>
        <taxon>Boletales</taxon>
        <taxon>Paxilineae</taxon>
        <taxon>Paxillaceae</taxon>
        <taxon>Paxillus</taxon>
    </lineage>
</organism>
<dbReference type="SUPFAM" id="SSF48264">
    <property type="entry name" value="Cytochrome P450"/>
    <property type="match status" value="1"/>
</dbReference>
<name>A0A0C9SWP7_PAXIN</name>
<dbReference type="EMBL" id="KN819954">
    <property type="protein sequence ID" value="KIJ07275.1"/>
    <property type="molecule type" value="Genomic_DNA"/>
</dbReference>
<dbReference type="Gene3D" id="1.10.630.10">
    <property type="entry name" value="Cytochrome P450"/>
    <property type="match status" value="1"/>
</dbReference>
<evidence type="ECO:0008006" key="11">
    <source>
        <dbReference type="Google" id="ProtNLM"/>
    </source>
</evidence>
<comment type="pathway">
    <text evidence="2">Secondary metabolite biosynthesis.</text>
</comment>
<keyword evidence="8" id="KW-0503">Monooxygenase</keyword>
<dbReference type="InterPro" id="IPR001128">
    <property type="entry name" value="Cyt_P450"/>
</dbReference>
<dbReference type="GO" id="GO:0020037">
    <property type="term" value="F:heme binding"/>
    <property type="evidence" value="ECO:0007669"/>
    <property type="project" value="InterPro"/>
</dbReference>
<dbReference type="Proteomes" id="UP000053647">
    <property type="component" value="Unassembled WGS sequence"/>
</dbReference>
<dbReference type="GO" id="GO:0004497">
    <property type="term" value="F:monooxygenase activity"/>
    <property type="evidence" value="ECO:0007669"/>
    <property type="project" value="UniProtKB-KW"/>
</dbReference>
<dbReference type="HOGENOM" id="CLU_1120454_0_0_1"/>
<evidence type="ECO:0000256" key="2">
    <source>
        <dbReference type="ARBA" id="ARBA00005179"/>
    </source>
</evidence>
<protein>
    <recommendedName>
        <fullName evidence="11">Cytochrome P450</fullName>
    </recommendedName>
</protein>
<comment type="similarity">
    <text evidence="3">Belongs to the cytochrome P450 family.</text>
</comment>
<dbReference type="PRINTS" id="PR00463">
    <property type="entry name" value="EP450I"/>
</dbReference>
<dbReference type="GO" id="GO:0016705">
    <property type="term" value="F:oxidoreductase activity, acting on paired donors, with incorporation or reduction of molecular oxygen"/>
    <property type="evidence" value="ECO:0007669"/>
    <property type="project" value="InterPro"/>
</dbReference>
<evidence type="ECO:0000256" key="5">
    <source>
        <dbReference type="ARBA" id="ARBA00022723"/>
    </source>
</evidence>
<evidence type="ECO:0000256" key="1">
    <source>
        <dbReference type="ARBA" id="ARBA00001971"/>
    </source>
</evidence>
<dbReference type="GO" id="GO:0005506">
    <property type="term" value="F:iron ion binding"/>
    <property type="evidence" value="ECO:0007669"/>
    <property type="project" value="InterPro"/>
</dbReference>
<evidence type="ECO:0000256" key="6">
    <source>
        <dbReference type="ARBA" id="ARBA00023002"/>
    </source>
</evidence>
<dbReference type="PANTHER" id="PTHR46300:SF7">
    <property type="entry name" value="P450, PUTATIVE (EUROFUNG)-RELATED"/>
    <property type="match status" value="1"/>
</dbReference>
<evidence type="ECO:0000256" key="8">
    <source>
        <dbReference type="ARBA" id="ARBA00023033"/>
    </source>
</evidence>